<gene>
    <name evidence="4" type="ORF">CN311_18155</name>
</gene>
<dbReference type="FunFam" id="3.40.605.10:FF:000007">
    <property type="entry name" value="NAD/NADP-dependent betaine aldehyde dehydrogenase"/>
    <property type="match status" value="1"/>
</dbReference>
<name>A0A2A6FCK3_9HYPH</name>
<sequence length="490" mass="50283">MDSGYAMKDAPANFIGGEWQTEPETMAAVNPATGETIAQLPRSSRETAQRAVAAAKTAAPAWADMPVFKRAAICVAIASAIDAAQEKIARILSAEQGKVLAEAMGEVGKAADGFRLASELVKQMGGQTLPAEDPTKLVMTIRQPRGVYGVITPWNFPVNIPVEYLAPGIASGNTIVWVPAPSTSLVACALMEAIDSAGLPAGVINLVIGEGATAGDAVVVHPDVAAIGFTGSAATGRKIAERGAGKPLLLELGGNGPVIVFEDADLDAAAAAAAGGAFFNAGQVCAATGRVLAHQSIAESLCQKLVAHAKKHVLGDPFHQGTTMGPLNNAKVAAKVKEHVDDAVAQGAKVLYGGKPRPDLGSGLFFEPTIIAGVTREMKINREETFGPVVPVLAFKDEAEALDLALDSDYGLSVGVFTADVARGVSIAKAIPAGIVNVNAGSTWWEIHLPFGGGTGTRSGIGRLGGVHTMEAMTELKMITVTMDKKAGAA</sequence>
<evidence type="ECO:0000256" key="1">
    <source>
        <dbReference type="ARBA" id="ARBA00009986"/>
    </source>
</evidence>
<dbReference type="Gene3D" id="3.40.309.10">
    <property type="entry name" value="Aldehyde Dehydrogenase, Chain A, domain 2"/>
    <property type="match status" value="1"/>
</dbReference>
<dbReference type="EMBL" id="NWQG01000114">
    <property type="protein sequence ID" value="PDQ19669.1"/>
    <property type="molecule type" value="Genomic_DNA"/>
</dbReference>
<dbReference type="InterPro" id="IPR016161">
    <property type="entry name" value="Ald_DH/histidinol_DH"/>
</dbReference>
<dbReference type="PANTHER" id="PTHR43353">
    <property type="entry name" value="SUCCINATE-SEMIALDEHYDE DEHYDROGENASE, MITOCHONDRIAL"/>
    <property type="match status" value="1"/>
</dbReference>
<dbReference type="InterPro" id="IPR015590">
    <property type="entry name" value="Aldehyde_DH_dom"/>
</dbReference>
<dbReference type="GO" id="GO:0004777">
    <property type="term" value="F:succinate-semialdehyde dehydrogenase (NAD+) activity"/>
    <property type="evidence" value="ECO:0007669"/>
    <property type="project" value="TreeGrafter"/>
</dbReference>
<comment type="similarity">
    <text evidence="1">Belongs to the aldehyde dehydrogenase family.</text>
</comment>
<dbReference type="InterPro" id="IPR050740">
    <property type="entry name" value="Aldehyde_DH_Superfamily"/>
</dbReference>
<dbReference type="Proteomes" id="UP000219182">
    <property type="component" value="Unassembled WGS sequence"/>
</dbReference>
<evidence type="ECO:0000313" key="5">
    <source>
        <dbReference type="Proteomes" id="UP000219182"/>
    </source>
</evidence>
<dbReference type="SUPFAM" id="SSF53720">
    <property type="entry name" value="ALDH-like"/>
    <property type="match status" value="1"/>
</dbReference>
<evidence type="ECO:0000256" key="2">
    <source>
        <dbReference type="ARBA" id="ARBA00023002"/>
    </source>
</evidence>
<evidence type="ECO:0000313" key="4">
    <source>
        <dbReference type="EMBL" id="PDQ19669.1"/>
    </source>
</evidence>
<dbReference type="PROSITE" id="PS00070">
    <property type="entry name" value="ALDEHYDE_DEHYDR_CYS"/>
    <property type="match status" value="1"/>
</dbReference>
<protein>
    <submittedName>
        <fullName evidence="4">Aldehyde dehydrogenase</fullName>
    </submittedName>
</protein>
<feature type="domain" description="Aldehyde dehydrogenase" evidence="3">
    <location>
        <begin position="22"/>
        <end position="479"/>
    </location>
</feature>
<keyword evidence="5" id="KW-1185">Reference proteome</keyword>
<reference evidence="4 5" key="1">
    <citation type="submission" date="2017-09" db="EMBL/GenBank/DDBJ databases">
        <title>Mesorhizobum sanjuanii sp. nov. isolated from nodules of Lotus tenuis in saline-alkaline lowlands of Flooding Pampa.</title>
        <authorList>
            <person name="Sannazzaro A.I."/>
            <person name="Torres Tejerizo G.A."/>
            <person name="Fontana F."/>
            <person name="Cumpa Velazquez L.M."/>
            <person name="Hansen L."/>
            <person name="Pistorio M."/>
            <person name="Estrella M.J."/>
        </authorList>
    </citation>
    <scope>NUCLEOTIDE SEQUENCE [LARGE SCALE GENOMIC DNA]</scope>
    <source>
        <strain evidence="4 5">BSA136</strain>
    </source>
</reference>
<dbReference type="PANTHER" id="PTHR43353:SF5">
    <property type="entry name" value="SUCCINATE-SEMIALDEHYDE DEHYDROGENASE, MITOCHONDRIAL"/>
    <property type="match status" value="1"/>
</dbReference>
<comment type="caution">
    <text evidence="4">The sequence shown here is derived from an EMBL/GenBank/DDBJ whole genome shotgun (WGS) entry which is preliminary data.</text>
</comment>
<accession>A0A2A6FCK3</accession>
<proteinExistence type="inferred from homology"/>
<dbReference type="InterPro" id="IPR016160">
    <property type="entry name" value="Ald_DH_CS_CYS"/>
</dbReference>
<dbReference type="GO" id="GO:0009450">
    <property type="term" value="P:gamma-aminobutyric acid catabolic process"/>
    <property type="evidence" value="ECO:0007669"/>
    <property type="project" value="TreeGrafter"/>
</dbReference>
<keyword evidence="2" id="KW-0560">Oxidoreductase</keyword>
<dbReference type="FunFam" id="3.40.309.10:FF:000009">
    <property type="entry name" value="Aldehyde dehydrogenase A"/>
    <property type="match status" value="1"/>
</dbReference>
<dbReference type="InterPro" id="IPR016163">
    <property type="entry name" value="Ald_DH_C"/>
</dbReference>
<dbReference type="CDD" id="cd07078">
    <property type="entry name" value="ALDH"/>
    <property type="match status" value="1"/>
</dbReference>
<dbReference type="InterPro" id="IPR016162">
    <property type="entry name" value="Ald_DH_N"/>
</dbReference>
<evidence type="ECO:0000259" key="3">
    <source>
        <dbReference type="Pfam" id="PF00171"/>
    </source>
</evidence>
<dbReference type="Pfam" id="PF00171">
    <property type="entry name" value="Aldedh"/>
    <property type="match status" value="1"/>
</dbReference>
<organism evidence="4 5">
    <name type="scientific">Mesorhizobium sanjuanii</name>
    <dbReference type="NCBI Taxonomy" id="2037900"/>
    <lineage>
        <taxon>Bacteria</taxon>
        <taxon>Pseudomonadati</taxon>
        <taxon>Pseudomonadota</taxon>
        <taxon>Alphaproteobacteria</taxon>
        <taxon>Hyphomicrobiales</taxon>
        <taxon>Phyllobacteriaceae</taxon>
        <taxon>Mesorhizobium</taxon>
    </lineage>
</organism>
<dbReference type="AlphaFoldDB" id="A0A2A6FCK3"/>
<dbReference type="RefSeq" id="WP_097575123.1">
    <property type="nucleotide sequence ID" value="NZ_NWQG01000114.1"/>
</dbReference>
<dbReference type="Gene3D" id="3.40.605.10">
    <property type="entry name" value="Aldehyde Dehydrogenase, Chain A, domain 1"/>
    <property type="match status" value="1"/>
</dbReference>